<dbReference type="Proteomes" id="UP000027345">
    <property type="component" value="Unassembled WGS sequence"/>
</dbReference>
<organism evidence="4 5">
    <name type="scientific">Amycolatopsis rifamycinica</name>
    <dbReference type="NCBI Taxonomy" id="287986"/>
    <lineage>
        <taxon>Bacteria</taxon>
        <taxon>Bacillati</taxon>
        <taxon>Actinomycetota</taxon>
        <taxon>Actinomycetes</taxon>
        <taxon>Pseudonocardiales</taxon>
        <taxon>Pseudonocardiaceae</taxon>
        <taxon>Amycolatopsis</taxon>
    </lineage>
</organism>
<evidence type="ECO:0000259" key="3">
    <source>
        <dbReference type="Pfam" id="PF20028"/>
    </source>
</evidence>
<feature type="domain" description="vWA-MoxR associated protein C-terminal" evidence="3">
    <location>
        <begin position="231"/>
        <end position="463"/>
    </location>
</feature>
<dbReference type="Pfam" id="PF20028">
    <property type="entry name" value="VMAP-C"/>
    <property type="match status" value="1"/>
</dbReference>
<dbReference type="eggNOG" id="ENOG5032TJ5">
    <property type="taxonomic scope" value="Bacteria"/>
</dbReference>
<protein>
    <submittedName>
        <fullName evidence="4">Uncharacterized protein</fullName>
    </submittedName>
</protein>
<proteinExistence type="predicted"/>
<accession>A0A066U761</accession>
<evidence type="ECO:0000259" key="1">
    <source>
        <dbReference type="Pfam" id="PF19916"/>
    </source>
</evidence>
<dbReference type="InterPro" id="IPR045450">
    <property type="entry name" value="VMAP_C"/>
</dbReference>
<name>A0A066U761_9PSEU</name>
<dbReference type="InterPro" id="IPR045431">
    <property type="entry name" value="EAD2"/>
</dbReference>
<dbReference type="Pfam" id="PF19956">
    <property type="entry name" value="EAD2"/>
    <property type="match status" value="1"/>
</dbReference>
<feature type="domain" description="vWA-MoxR associated protein middle region 0" evidence="1">
    <location>
        <begin position="103"/>
        <end position="205"/>
    </location>
</feature>
<keyword evidence="5" id="KW-1185">Reference proteome</keyword>
<dbReference type="STRING" id="287986.DV20_06150"/>
<evidence type="ECO:0000259" key="2">
    <source>
        <dbReference type="Pfam" id="PF19956"/>
    </source>
</evidence>
<dbReference type="RefSeq" id="WP_051735807.1">
    <property type="nucleotide sequence ID" value="NZ_JMQI01000011.1"/>
</dbReference>
<dbReference type="InterPro" id="IPR045555">
    <property type="entry name" value="VMAP-M0"/>
</dbReference>
<dbReference type="Pfam" id="PF19916">
    <property type="entry name" value="VMAP-M0"/>
    <property type="match status" value="1"/>
</dbReference>
<comment type="caution">
    <text evidence="4">The sequence shown here is derived from an EMBL/GenBank/DDBJ whole genome shotgun (WGS) entry which is preliminary data.</text>
</comment>
<dbReference type="AlphaFoldDB" id="A0A066U761"/>
<sequence>MLRQVPANVIEAVVDVLAEAGLADDVTGRSLMIRLISQALDVELAIPQHATGRSQLIELVTACSRYEGGMLALAYVVGFMRPGSPECERIRQLVQRPRVLDLLPSAEQDRLREWLSGIVFPGLSALMRRAGGPGMPRSSGVHNAWDAFSYLADFNAGLDGVPPAFAFLELVAHRIGGQLRGRLIEWNDFQARRLRLEPALLARRAAAAQDQPETSRLHLMIVVEHDAIDADRYLVSHWCQEDPAEWPPPCGGSELVFDADLERCVDRLVVAAERLWSEHRGTVALEFVLPRALLNLPVHRWHREHDSGTPRPLAVDYVIVVRSLERMNSRHWHRLWHMHWDALMADPSAARVYFENGDDSPDLDLVLSEPEWGLVVLAAAPSAAPPTGADSLTAALRSGIPAVLWHPCAAPDTLRELVAKFTEGEGIGDLPMRAKDARRPAQRDPVSSLEDVMRDLVILWDDPSRLVLFDRPMGHPQRREEIVDDREQAS</sequence>
<evidence type="ECO:0000313" key="5">
    <source>
        <dbReference type="Proteomes" id="UP000027345"/>
    </source>
</evidence>
<feature type="domain" description="Effector-associated" evidence="2">
    <location>
        <begin position="14"/>
        <end position="94"/>
    </location>
</feature>
<reference evidence="4 5" key="1">
    <citation type="submission" date="2014-05" db="EMBL/GenBank/DDBJ databases">
        <title>Draft genome sequence of Amycolatopsis rifamycinica DSM 46095.</title>
        <authorList>
            <person name="Lal R."/>
            <person name="Saxena A."/>
            <person name="Kumari R."/>
            <person name="Mukherjee U."/>
            <person name="Singh P."/>
            <person name="Sangwan N."/>
            <person name="Mahato N.K."/>
        </authorList>
    </citation>
    <scope>NUCLEOTIDE SEQUENCE [LARGE SCALE GENOMIC DNA]</scope>
    <source>
        <strain evidence="4 5">DSM 46095</strain>
    </source>
</reference>
<dbReference type="OrthoDB" id="3867284at2"/>
<gene>
    <name evidence="4" type="ORF">DV20_06150</name>
</gene>
<dbReference type="EMBL" id="JMQI01000011">
    <property type="protein sequence ID" value="KDN23296.1"/>
    <property type="molecule type" value="Genomic_DNA"/>
</dbReference>
<evidence type="ECO:0000313" key="4">
    <source>
        <dbReference type="EMBL" id="KDN23296.1"/>
    </source>
</evidence>